<gene>
    <name evidence="1" type="ORF">GMARGA_LOCUS2373</name>
</gene>
<comment type="caution">
    <text evidence="1">The sequence shown here is derived from an EMBL/GenBank/DDBJ whole genome shotgun (WGS) entry which is preliminary data.</text>
</comment>
<sequence>MLNKRILYFFPVNESDRPANSTCSKKCRIEDLTLMELLKKEKVLNEVEETSKQVVTELKLLKNPHPISALKMQIDNTDYIDSGDKVGESGIFLEAVEDPS</sequence>
<organism evidence="1 2">
    <name type="scientific">Gigaspora margarita</name>
    <dbReference type="NCBI Taxonomy" id="4874"/>
    <lineage>
        <taxon>Eukaryota</taxon>
        <taxon>Fungi</taxon>
        <taxon>Fungi incertae sedis</taxon>
        <taxon>Mucoromycota</taxon>
        <taxon>Glomeromycotina</taxon>
        <taxon>Glomeromycetes</taxon>
        <taxon>Diversisporales</taxon>
        <taxon>Gigasporaceae</taxon>
        <taxon>Gigaspora</taxon>
    </lineage>
</organism>
<accession>A0ABM8W205</accession>
<dbReference type="Proteomes" id="UP000789901">
    <property type="component" value="Unassembled WGS sequence"/>
</dbReference>
<dbReference type="EMBL" id="CAJVQB010000735">
    <property type="protein sequence ID" value="CAG8504636.1"/>
    <property type="molecule type" value="Genomic_DNA"/>
</dbReference>
<keyword evidence="2" id="KW-1185">Reference proteome</keyword>
<reference evidence="1 2" key="1">
    <citation type="submission" date="2021-06" db="EMBL/GenBank/DDBJ databases">
        <authorList>
            <person name="Kallberg Y."/>
            <person name="Tangrot J."/>
            <person name="Rosling A."/>
        </authorList>
    </citation>
    <scope>NUCLEOTIDE SEQUENCE [LARGE SCALE GENOMIC DNA]</scope>
    <source>
        <strain evidence="1 2">120-4 pot B 10/14</strain>
    </source>
</reference>
<protein>
    <submittedName>
        <fullName evidence="1">15213_t:CDS:1</fullName>
    </submittedName>
</protein>
<proteinExistence type="predicted"/>
<name>A0ABM8W205_GIGMA</name>
<evidence type="ECO:0000313" key="1">
    <source>
        <dbReference type="EMBL" id="CAG8504636.1"/>
    </source>
</evidence>
<evidence type="ECO:0000313" key="2">
    <source>
        <dbReference type="Proteomes" id="UP000789901"/>
    </source>
</evidence>